<evidence type="ECO:0000313" key="2">
    <source>
        <dbReference type="EMBL" id="KKN28619.1"/>
    </source>
</evidence>
<organism evidence="2">
    <name type="scientific">marine sediment metagenome</name>
    <dbReference type="NCBI Taxonomy" id="412755"/>
    <lineage>
        <taxon>unclassified sequences</taxon>
        <taxon>metagenomes</taxon>
        <taxon>ecological metagenomes</taxon>
    </lineage>
</organism>
<sequence length="78" mass="9132">METEVKKKMGKKLTNQEKRAKEVSVIVSKIRKLEKFHEQDVVESACVKYKNANVDKRKASQEIEAMEKKLADAKRRLR</sequence>
<name>A0A0F9PEN3_9ZZZZ</name>
<gene>
    <name evidence="2" type="ORF">LCGC14_0852640</name>
</gene>
<dbReference type="AlphaFoldDB" id="A0A0F9PEN3"/>
<feature type="coiled-coil region" evidence="1">
    <location>
        <begin position="49"/>
        <end position="76"/>
    </location>
</feature>
<proteinExistence type="predicted"/>
<reference evidence="2" key="1">
    <citation type="journal article" date="2015" name="Nature">
        <title>Complex archaea that bridge the gap between prokaryotes and eukaryotes.</title>
        <authorList>
            <person name="Spang A."/>
            <person name="Saw J.H."/>
            <person name="Jorgensen S.L."/>
            <person name="Zaremba-Niedzwiedzka K."/>
            <person name="Martijn J."/>
            <person name="Lind A.E."/>
            <person name="van Eijk R."/>
            <person name="Schleper C."/>
            <person name="Guy L."/>
            <person name="Ettema T.J."/>
        </authorList>
    </citation>
    <scope>NUCLEOTIDE SEQUENCE</scope>
</reference>
<keyword evidence="1" id="KW-0175">Coiled coil</keyword>
<protein>
    <submittedName>
        <fullName evidence="2">Uncharacterized protein</fullName>
    </submittedName>
</protein>
<accession>A0A0F9PEN3</accession>
<comment type="caution">
    <text evidence="2">The sequence shown here is derived from an EMBL/GenBank/DDBJ whole genome shotgun (WGS) entry which is preliminary data.</text>
</comment>
<evidence type="ECO:0000256" key="1">
    <source>
        <dbReference type="SAM" id="Coils"/>
    </source>
</evidence>
<dbReference type="EMBL" id="LAZR01002548">
    <property type="protein sequence ID" value="KKN28619.1"/>
    <property type="molecule type" value="Genomic_DNA"/>
</dbReference>